<name>A0A9K3PC59_9STRA</name>
<evidence type="ECO:0000256" key="1">
    <source>
        <dbReference type="SAM" id="Phobius"/>
    </source>
</evidence>
<evidence type="ECO:0000313" key="3">
    <source>
        <dbReference type="EMBL" id="KAG7362444.1"/>
    </source>
</evidence>
<reference evidence="2" key="2">
    <citation type="submission" date="2021-04" db="EMBL/GenBank/DDBJ databases">
        <authorList>
            <person name="Podell S."/>
        </authorList>
    </citation>
    <scope>NUCLEOTIDE SEQUENCE</scope>
    <source>
        <strain evidence="2">Hildebrandi</strain>
    </source>
</reference>
<keyword evidence="1" id="KW-0472">Membrane</keyword>
<dbReference type="EMBL" id="JAGRRH010000011">
    <property type="protein sequence ID" value="KAG7362444.1"/>
    <property type="molecule type" value="Genomic_DNA"/>
</dbReference>
<sequence>MIVGWCIISRSASAATLVIGRSALAATLVISRSASAATHVIGWSAWAATLVIGQFASAAALALGRSALAAVLVVGCFWLGSQSSRPNNRLLYPWSADTPSPTFTLSSHQSHGTSLWSHTRHATSSPPFPRLLTSTWSDNQACIA</sequence>
<reference evidence="2" key="1">
    <citation type="journal article" date="2021" name="Sci. Rep.">
        <title>Diploid genomic architecture of Nitzschia inconspicua, an elite biomass production diatom.</title>
        <authorList>
            <person name="Oliver A."/>
            <person name="Podell S."/>
            <person name="Pinowska A."/>
            <person name="Traller J.C."/>
            <person name="Smith S.R."/>
            <person name="McClure R."/>
            <person name="Beliaev A."/>
            <person name="Bohutskyi P."/>
            <person name="Hill E.A."/>
            <person name="Rabines A."/>
            <person name="Zheng H."/>
            <person name="Allen L.Z."/>
            <person name="Kuo A."/>
            <person name="Grigoriev I.V."/>
            <person name="Allen A.E."/>
            <person name="Hazlebeck D."/>
            <person name="Allen E.E."/>
        </authorList>
    </citation>
    <scope>NUCLEOTIDE SEQUENCE</scope>
    <source>
        <strain evidence="2">Hildebrandi</strain>
    </source>
</reference>
<dbReference type="AlphaFoldDB" id="A0A9K3PC59"/>
<feature type="transmembrane region" description="Helical" evidence="1">
    <location>
        <begin position="46"/>
        <end position="79"/>
    </location>
</feature>
<evidence type="ECO:0000313" key="4">
    <source>
        <dbReference type="Proteomes" id="UP000693970"/>
    </source>
</evidence>
<gene>
    <name evidence="2" type="ORF">IV203_024668</name>
    <name evidence="3" type="ORF">IV203_025328</name>
</gene>
<accession>A0A9K3PC59</accession>
<keyword evidence="4" id="KW-1185">Reference proteome</keyword>
<keyword evidence="1" id="KW-1133">Transmembrane helix</keyword>
<keyword evidence="1" id="KW-0812">Transmembrane</keyword>
<proteinExistence type="predicted"/>
<dbReference type="Proteomes" id="UP000693970">
    <property type="component" value="Unassembled WGS sequence"/>
</dbReference>
<evidence type="ECO:0000313" key="2">
    <source>
        <dbReference type="EMBL" id="KAG7339629.1"/>
    </source>
</evidence>
<organism evidence="2 4">
    <name type="scientific">Nitzschia inconspicua</name>
    <dbReference type="NCBI Taxonomy" id="303405"/>
    <lineage>
        <taxon>Eukaryota</taxon>
        <taxon>Sar</taxon>
        <taxon>Stramenopiles</taxon>
        <taxon>Ochrophyta</taxon>
        <taxon>Bacillariophyta</taxon>
        <taxon>Bacillariophyceae</taxon>
        <taxon>Bacillariophycidae</taxon>
        <taxon>Bacillariales</taxon>
        <taxon>Bacillariaceae</taxon>
        <taxon>Nitzschia</taxon>
    </lineage>
</organism>
<protein>
    <submittedName>
        <fullName evidence="2">Uncharacterized protein</fullName>
    </submittedName>
</protein>
<dbReference type="EMBL" id="JAGRRH010000031">
    <property type="protein sequence ID" value="KAG7339629.1"/>
    <property type="molecule type" value="Genomic_DNA"/>
</dbReference>
<comment type="caution">
    <text evidence="2">The sequence shown here is derived from an EMBL/GenBank/DDBJ whole genome shotgun (WGS) entry which is preliminary data.</text>
</comment>